<name>A0A8H4P7Q6_9HYPO</name>
<organism evidence="2 3">
    <name type="scientific">Fusarium albosuccineum</name>
    <dbReference type="NCBI Taxonomy" id="1237068"/>
    <lineage>
        <taxon>Eukaryota</taxon>
        <taxon>Fungi</taxon>
        <taxon>Dikarya</taxon>
        <taxon>Ascomycota</taxon>
        <taxon>Pezizomycotina</taxon>
        <taxon>Sordariomycetes</taxon>
        <taxon>Hypocreomycetidae</taxon>
        <taxon>Hypocreales</taxon>
        <taxon>Nectriaceae</taxon>
        <taxon>Fusarium</taxon>
        <taxon>Fusarium decemcellulare species complex</taxon>
    </lineage>
</organism>
<dbReference type="EMBL" id="JAADYS010001929">
    <property type="protein sequence ID" value="KAF4460488.1"/>
    <property type="molecule type" value="Genomic_DNA"/>
</dbReference>
<proteinExistence type="predicted"/>
<dbReference type="Proteomes" id="UP000554235">
    <property type="component" value="Unassembled WGS sequence"/>
</dbReference>
<keyword evidence="3" id="KW-1185">Reference proteome</keyword>
<evidence type="ECO:0000313" key="2">
    <source>
        <dbReference type="EMBL" id="KAF4460488.1"/>
    </source>
</evidence>
<dbReference type="AlphaFoldDB" id="A0A8H4P7Q6"/>
<reference evidence="2 3" key="1">
    <citation type="submission" date="2020-01" db="EMBL/GenBank/DDBJ databases">
        <title>Identification and distribution of gene clusters putatively required for synthesis of sphingolipid metabolism inhibitors in phylogenetically diverse species of the filamentous fungus Fusarium.</title>
        <authorList>
            <person name="Kim H.-S."/>
            <person name="Busman M."/>
            <person name="Brown D.W."/>
            <person name="Divon H."/>
            <person name="Uhlig S."/>
            <person name="Proctor R.H."/>
        </authorList>
    </citation>
    <scope>NUCLEOTIDE SEQUENCE [LARGE SCALE GENOMIC DNA]</scope>
    <source>
        <strain evidence="2 3">NRRL 20459</strain>
    </source>
</reference>
<feature type="compositionally biased region" description="Basic and acidic residues" evidence="1">
    <location>
        <begin position="29"/>
        <end position="47"/>
    </location>
</feature>
<evidence type="ECO:0000256" key="1">
    <source>
        <dbReference type="SAM" id="MobiDB-lite"/>
    </source>
</evidence>
<accession>A0A8H4P7Q6</accession>
<sequence length="94" mass="10389">MPTPPETEPKGDGRVDLSLDALLADTEVTESREPGKEIREAKQPSRQEKLALHDLLREWLAMRPSSDNSPNGNVISANLRKGLLCANFRPVELA</sequence>
<evidence type="ECO:0000313" key="3">
    <source>
        <dbReference type="Proteomes" id="UP000554235"/>
    </source>
</evidence>
<comment type="caution">
    <text evidence="2">The sequence shown here is derived from an EMBL/GenBank/DDBJ whole genome shotgun (WGS) entry which is preliminary data.</text>
</comment>
<feature type="region of interest" description="Disordered" evidence="1">
    <location>
        <begin position="25"/>
        <end position="47"/>
    </location>
</feature>
<protein>
    <submittedName>
        <fullName evidence="2">Uncharacterized protein</fullName>
    </submittedName>
</protein>
<gene>
    <name evidence="2" type="ORF">FALBO_12736</name>
</gene>